<keyword evidence="3" id="KW-0067">ATP-binding</keyword>
<evidence type="ECO:0000259" key="4">
    <source>
        <dbReference type="PROSITE" id="PS00662"/>
    </source>
</evidence>
<dbReference type="Proteomes" id="UP001519503">
    <property type="component" value="Unassembled WGS sequence"/>
</dbReference>
<dbReference type="InterPro" id="IPR027417">
    <property type="entry name" value="P-loop_NTPase"/>
</dbReference>
<keyword evidence="2" id="KW-0547">Nucleotide-binding</keyword>
<feature type="domain" description="Bacterial type II secretion system protein E" evidence="4">
    <location>
        <begin position="208"/>
        <end position="222"/>
    </location>
</feature>
<dbReference type="EMBL" id="JAAMFL010000010">
    <property type="protein sequence ID" value="MBS9337980.1"/>
    <property type="molecule type" value="Genomic_DNA"/>
</dbReference>
<dbReference type="InterPro" id="IPR001482">
    <property type="entry name" value="T2SS/T4SS_dom"/>
</dbReference>
<organism evidence="5 6">
    <name type="scientific">Fructobacillus parabroussonetiae</name>
    <dbReference type="NCBI Taxonomy" id="2713174"/>
    <lineage>
        <taxon>Bacteria</taxon>
        <taxon>Bacillati</taxon>
        <taxon>Bacillota</taxon>
        <taxon>Bacilli</taxon>
        <taxon>Lactobacillales</taxon>
        <taxon>Lactobacillaceae</taxon>
        <taxon>Fructobacillus</taxon>
    </lineage>
</organism>
<keyword evidence="6" id="KW-1185">Reference proteome</keyword>
<dbReference type="Gene3D" id="3.40.50.300">
    <property type="entry name" value="P-loop containing nucleotide triphosphate hydrolases"/>
    <property type="match status" value="1"/>
</dbReference>
<evidence type="ECO:0000256" key="3">
    <source>
        <dbReference type="ARBA" id="ARBA00022840"/>
    </source>
</evidence>
<sequence>MRNQHDDWPILTESSRAPDYLKDLLTVALKNDATDLYLLPKEGAYQLSAQGPAGLQSLGGLPEDFARSLMALLKYRAQVDLAEFRRPQLGRFAFGDAFVRLSSVGDFLGRESMVLRLIGHQASAARFADLAAWQALLASKPRAGLFVIAGPTGSGKTTTLYALLNEWAKDRLVLTVEDPVELVQPAFLQLQVNETAKVGYQDLIKVALRHRPDILVIGEIRDAQTAAATLQAALSGHLVLTTVHANSAEQVLLRLVDLGLPEKLVRAALITSLYQRLERDANGRLQATFDQKDWSVH</sequence>
<evidence type="ECO:0000313" key="6">
    <source>
        <dbReference type="Proteomes" id="UP001519503"/>
    </source>
</evidence>
<comment type="similarity">
    <text evidence="1">Belongs to the GSP E family.</text>
</comment>
<accession>A0ABS5QXV6</accession>
<evidence type="ECO:0000256" key="1">
    <source>
        <dbReference type="ARBA" id="ARBA00006611"/>
    </source>
</evidence>
<reference evidence="5 6" key="1">
    <citation type="submission" date="2020-02" db="EMBL/GenBank/DDBJ databases">
        <title>Fructobacillus sp. isolated from paper mulberry of Taiwan.</title>
        <authorList>
            <person name="Lin S.-T."/>
        </authorList>
    </citation>
    <scope>NUCLEOTIDE SEQUENCE [LARGE SCALE GENOMIC DNA]</scope>
    <source>
        <strain evidence="5 6">S1-1</strain>
    </source>
</reference>
<dbReference type="PROSITE" id="PS00662">
    <property type="entry name" value="T2SP_E"/>
    <property type="match status" value="1"/>
</dbReference>
<dbReference type="Gene3D" id="3.30.450.90">
    <property type="match status" value="1"/>
</dbReference>
<gene>
    <name evidence="5" type="primary">tadA</name>
    <name evidence="5" type="ORF">G6R30_05830</name>
</gene>
<dbReference type="RefSeq" id="WP_213822484.1">
    <property type="nucleotide sequence ID" value="NZ_JAAMFL010000010.1"/>
</dbReference>
<evidence type="ECO:0000313" key="5">
    <source>
        <dbReference type="EMBL" id="MBS9337980.1"/>
    </source>
</evidence>
<dbReference type="InterPro" id="IPR003593">
    <property type="entry name" value="AAA+_ATPase"/>
</dbReference>
<dbReference type="PANTHER" id="PTHR30258:SF2">
    <property type="entry name" value="COMG OPERON PROTEIN 1"/>
    <property type="match status" value="1"/>
</dbReference>
<dbReference type="SUPFAM" id="SSF52540">
    <property type="entry name" value="P-loop containing nucleoside triphosphate hydrolases"/>
    <property type="match status" value="1"/>
</dbReference>
<dbReference type="Pfam" id="PF00437">
    <property type="entry name" value="T2SSE"/>
    <property type="match status" value="1"/>
</dbReference>
<evidence type="ECO:0000256" key="2">
    <source>
        <dbReference type="ARBA" id="ARBA00022741"/>
    </source>
</evidence>
<comment type="caution">
    <text evidence="5">The sequence shown here is derived from an EMBL/GenBank/DDBJ whole genome shotgun (WGS) entry which is preliminary data.</text>
</comment>
<dbReference type="PANTHER" id="PTHR30258">
    <property type="entry name" value="TYPE II SECRETION SYSTEM PROTEIN GSPE-RELATED"/>
    <property type="match status" value="1"/>
</dbReference>
<name>A0ABS5QXV6_9LACO</name>
<proteinExistence type="inferred from homology"/>
<dbReference type="SMART" id="SM00382">
    <property type="entry name" value="AAA"/>
    <property type="match status" value="1"/>
</dbReference>
<protein>
    <submittedName>
        <fullName evidence="5">Flp pilus assembly complex ATPase component TadA</fullName>
    </submittedName>
</protein>
<dbReference type="CDD" id="cd01129">
    <property type="entry name" value="PulE-GspE-like"/>
    <property type="match status" value="1"/>
</dbReference>